<name>A0A563U1A0_9SPHI</name>
<dbReference type="EMBL" id="VOEI01000004">
    <property type="protein sequence ID" value="TWR25333.1"/>
    <property type="molecule type" value="Genomic_DNA"/>
</dbReference>
<protein>
    <recommendedName>
        <fullName evidence="1">ACT domain-containing protein</fullName>
    </recommendedName>
</protein>
<dbReference type="RefSeq" id="WP_146271717.1">
    <property type="nucleotide sequence ID" value="NZ_VOEI01000004.1"/>
</dbReference>
<dbReference type="Pfam" id="PF22629">
    <property type="entry name" value="ACT_AHAS_ss"/>
    <property type="match status" value="1"/>
</dbReference>
<proteinExistence type="predicted"/>
<reference evidence="2 3" key="1">
    <citation type="submission" date="2019-07" db="EMBL/GenBank/DDBJ databases">
        <authorList>
            <person name="Kim J."/>
        </authorList>
    </citation>
    <scope>NUCLEOTIDE SEQUENCE [LARGE SCALE GENOMIC DNA]</scope>
    <source>
        <strain evidence="2 3">MJ1a</strain>
    </source>
</reference>
<dbReference type="AlphaFoldDB" id="A0A563U1A0"/>
<dbReference type="InterPro" id="IPR002912">
    <property type="entry name" value="ACT_dom"/>
</dbReference>
<dbReference type="InterPro" id="IPR045865">
    <property type="entry name" value="ACT-like_dom_sf"/>
</dbReference>
<evidence type="ECO:0000313" key="2">
    <source>
        <dbReference type="EMBL" id="TWR25333.1"/>
    </source>
</evidence>
<sequence>MKREKLTSKLFSLSCENQKEILSKVIGLFTRTGYEIITLAQSQTDVADTVLITIEAKIPAQQVDNMLLRIRKVIGVIDVTIAFGSVLRSAMYRVSLTKNANAVWDIINKHNARGITLLEGNQLLVHQIGKAADIQRLFNELDGPQLLAFHHSPLTVNQPISVTEHENLSAGIFNKAVPSAAESAYAEIA</sequence>
<evidence type="ECO:0000259" key="1">
    <source>
        <dbReference type="PROSITE" id="PS51671"/>
    </source>
</evidence>
<gene>
    <name evidence="2" type="ORF">FPZ42_12050</name>
</gene>
<dbReference type="InterPro" id="IPR054480">
    <property type="entry name" value="AHAS_small-like_ACT"/>
</dbReference>
<comment type="caution">
    <text evidence="2">The sequence shown here is derived from an EMBL/GenBank/DDBJ whole genome shotgun (WGS) entry which is preliminary data.</text>
</comment>
<dbReference type="SUPFAM" id="SSF55021">
    <property type="entry name" value="ACT-like"/>
    <property type="match status" value="1"/>
</dbReference>
<evidence type="ECO:0000313" key="3">
    <source>
        <dbReference type="Proteomes" id="UP000318010"/>
    </source>
</evidence>
<dbReference type="Gene3D" id="3.30.70.260">
    <property type="match status" value="1"/>
</dbReference>
<keyword evidence="3" id="KW-1185">Reference proteome</keyword>
<dbReference type="OrthoDB" id="794083at2"/>
<dbReference type="Proteomes" id="UP000318010">
    <property type="component" value="Unassembled WGS sequence"/>
</dbReference>
<organism evidence="2 3">
    <name type="scientific">Mucilaginibacter achroorhodeus</name>
    <dbReference type="NCBI Taxonomy" id="2599294"/>
    <lineage>
        <taxon>Bacteria</taxon>
        <taxon>Pseudomonadati</taxon>
        <taxon>Bacteroidota</taxon>
        <taxon>Sphingobacteriia</taxon>
        <taxon>Sphingobacteriales</taxon>
        <taxon>Sphingobacteriaceae</taxon>
        <taxon>Mucilaginibacter</taxon>
    </lineage>
</organism>
<dbReference type="PROSITE" id="PS51671">
    <property type="entry name" value="ACT"/>
    <property type="match status" value="1"/>
</dbReference>
<accession>A0A563U1A0</accession>
<feature type="domain" description="ACT" evidence="1">
    <location>
        <begin position="10"/>
        <end position="84"/>
    </location>
</feature>